<keyword evidence="8" id="KW-0539">Nucleus</keyword>
<evidence type="ECO:0000256" key="2">
    <source>
        <dbReference type="ARBA" id="ARBA00004496"/>
    </source>
</evidence>
<dbReference type="VEuPathDB" id="ToxoDB:CSUI_008426"/>
<dbReference type="PANTHER" id="PTHR14614">
    <property type="entry name" value="HEPATOCELLULAR CARCINOMA-ASSOCIATED ANTIGEN"/>
    <property type="match status" value="1"/>
</dbReference>
<comment type="caution">
    <text evidence="11">The sequence shown here is derived from an EMBL/GenBank/DDBJ whole genome shotgun (WGS) entry which is preliminary data.</text>
</comment>
<dbReference type="SUPFAM" id="SSF53335">
    <property type="entry name" value="S-adenosyl-L-methionine-dependent methyltransferases"/>
    <property type="match status" value="1"/>
</dbReference>
<evidence type="ECO:0000256" key="8">
    <source>
        <dbReference type="ARBA" id="ARBA00023242"/>
    </source>
</evidence>
<organism evidence="11 12">
    <name type="scientific">Cystoisospora suis</name>
    <dbReference type="NCBI Taxonomy" id="483139"/>
    <lineage>
        <taxon>Eukaryota</taxon>
        <taxon>Sar</taxon>
        <taxon>Alveolata</taxon>
        <taxon>Apicomplexa</taxon>
        <taxon>Conoidasida</taxon>
        <taxon>Coccidia</taxon>
        <taxon>Eucoccidiorida</taxon>
        <taxon>Eimeriorina</taxon>
        <taxon>Sarcocystidae</taxon>
        <taxon>Cystoisospora</taxon>
    </lineage>
</organism>
<dbReference type="GeneID" id="94431770"/>
<reference evidence="11 12" key="1">
    <citation type="journal article" date="2017" name="Int. J. Parasitol.">
        <title>The genome of the protozoan parasite Cystoisospora suis and a reverse vaccinology approach to identify vaccine candidates.</title>
        <authorList>
            <person name="Palmieri N."/>
            <person name="Shrestha A."/>
            <person name="Ruttkowski B."/>
            <person name="Beck T."/>
            <person name="Vogl C."/>
            <person name="Tomley F."/>
            <person name="Blake D.P."/>
            <person name="Joachim A."/>
        </authorList>
    </citation>
    <scope>NUCLEOTIDE SEQUENCE [LARGE SCALE GENOMIC DNA]</scope>
    <source>
        <strain evidence="11 12">Wien I</strain>
    </source>
</reference>
<evidence type="ECO:0000256" key="10">
    <source>
        <dbReference type="SAM" id="MobiDB-lite"/>
    </source>
</evidence>
<dbReference type="AlphaFoldDB" id="A0A2C6KKT3"/>
<comment type="similarity">
    <text evidence="9">Belongs to the methyltransferase superfamily. METTL18 family.</text>
</comment>
<evidence type="ECO:0000256" key="7">
    <source>
        <dbReference type="ARBA" id="ARBA00022691"/>
    </source>
</evidence>
<keyword evidence="5 11" id="KW-0489">Methyltransferase</keyword>
<dbReference type="GO" id="GO:0005634">
    <property type="term" value="C:nucleus"/>
    <property type="evidence" value="ECO:0007669"/>
    <property type="project" value="UniProtKB-SubCell"/>
</dbReference>
<evidence type="ECO:0000256" key="5">
    <source>
        <dbReference type="ARBA" id="ARBA00022603"/>
    </source>
</evidence>
<dbReference type="PANTHER" id="PTHR14614:SF39">
    <property type="entry name" value="HISTIDINE PROTEIN METHYLTRANSFERASE 1 HOMOLOG"/>
    <property type="match status" value="1"/>
</dbReference>
<dbReference type="GO" id="GO:0018064">
    <property type="term" value="F:protein-L-histidine N-tele-methyltransferase activity"/>
    <property type="evidence" value="ECO:0007669"/>
    <property type="project" value="UniProtKB-EC"/>
</dbReference>
<evidence type="ECO:0000256" key="1">
    <source>
        <dbReference type="ARBA" id="ARBA00004123"/>
    </source>
</evidence>
<evidence type="ECO:0000256" key="3">
    <source>
        <dbReference type="ARBA" id="ARBA00012533"/>
    </source>
</evidence>
<gene>
    <name evidence="11" type="ORF">CSUI_008426</name>
</gene>
<dbReference type="EC" id="2.1.1.85" evidence="3"/>
<proteinExistence type="inferred from homology"/>
<accession>A0A2C6KKT3</accession>
<dbReference type="GO" id="GO:0005737">
    <property type="term" value="C:cytoplasm"/>
    <property type="evidence" value="ECO:0007669"/>
    <property type="project" value="UniProtKB-SubCell"/>
</dbReference>
<dbReference type="InterPro" id="IPR029063">
    <property type="entry name" value="SAM-dependent_MTases_sf"/>
</dbReference>
<feature type="region of interest" description="Disordered" evidence="10">
    <location>
        <begin position="75"/>
        <end position="101"/>
    </location>
</feature>
<comment type="subcellular location">
    <subcellularLocation>
        <location evidence="2">Cytoplasm</location>
    </subcellularLocation>
    <subcellularLocation>
        <location evidence="1">Nucleus</location>
    </subcellularLocation>
</comment>
<dbReference type="Proteomes" id="UP000221165">
    <property type="component" value="Unassembled WGS sequence"/>
</dbReference>
<dbReference type="Gene3D" id="3.40.50.150">
    <property type="entry name" value="Vaccinia Virus protein VP39"/>
    <property type="match status" value="1"/>
</dbReference>
<keyword evidence="6 11" id="KW-0808">Transferase</keyword>
<dbReference type="Pfam" id="PF10294">
    <property type="entry name" value="Methyltransf_16"/>
    <property type="match status" value="1"/>
</dbReference>
<dbReference type="RefSeq" id="XP_067919464.1">
    <property type="nucleotide sequence ID" value="XM_068068559.1"/>
</dbReference>
<protein>
    <recommendedName>
        <fullName evidence="3">protein-histidine N-methyltransferase</fullName>
        <ecNumber evidence="3">2.1.1.85</ecNumber>
    </recommendedName>
</protein>
<keyword evidence="7" id="KW-0949">S-adenosyl-L-methionine</keyword>
<keyword evidence="12" id="KW-1185">Reference proteome</keyword>
<evidence type="ECO:0000256" key="6">
    <source>
        <dbReference type="ARBA" id="ARBA00022679"/>
    </source>
</evidence>
<name>A0A2C6KKT3_9APIC</name>
<evidence type="ECO:0000256" key="9">
    <source>
        <dbReference type="ARBA" id="ARBA00038126"/>
    </source>
</evidence>
<feature type="non-terminal residue" evidence="11">
    <location>
        <position position="202"/>
    </location>
</feature>
<dbReference type="OrthoDB" id="1723750at2759"/>
<dbReference type="GO" id="GO:0032259">
    <property type="term" value="P:methylation"/>
    <property type="evidence" value="ECO:0007669"/>
    <property type="project" value="UniProtKB-KW"/>
</dbReference>
<evidence type="ECO:0000313" key="11">
    <source>
        <dbReference type="EMBL" id="PHJ17749.1"/>
    </source>
</evidence>
<keyword evidence="4" id="KW-0963">Cytoplasm</keyword>
<evidence type="ECO:0000313" key="12">
    <source>
        <dbReference type="Proteomes" id="UP000221165"/>
    </source>
</evidence>
<dbReference type="InterPro" id="IPR019410">
    <property type="entry name" value="Methyltransf_16"/>
</dbReference>
<dbReference type="EMBL" id="MIGC01004712">
    <property type="protein sequence ID" value="PHJ17749.1"/>
    <property type="molecule type" value="Genomic_DNA"/>
</dbReference>
<evidence type="ECO:0000256" key="4">
    <source>
        <dbReference type="ARBA" id="ARBA00022490"/>
    </source>
</evidence>
<sequence length="202" mass="21856">MDVDISFSSSSSSSPLLERDTRMISYLVPLDGAVTPTSSDFSPCSLNSSSSASSSSSSLFSSLPQTEKGWIVKVHKGRRNGQGGDTSRDVSSARGQHQSHKTTAMVEEGVYEGGSAIWECTWDLLQYILRSSISSKSLPAGHVLDLGCGHGLVGLLLLQLGAHTAVFQDLNEEVLRDITKPTLIANLEWREKQLEREKDTGE</sequence>